<evidence type="ECO:0008006" key="15">
    <source>
        <dbReference type="Google" id="ProtNLM"/>
    </source>
</evidence>
<evidence type="ECO:0000256" key="11">
    <source>
        <dbReference type="RuleBase" id="RU362091"/>
    </source>
</evidence>
<feature type="transmembrane region" description="Helical" evidence="12">
    <location>
        <begin position="275"/>
        <end position="298"/>
    </location>
</feature>
<evidence type="ECO:0000256" key="3">
    <source>
        <dbReference type="ARBA" id="ARBA00022448"/>
    </source>
</evidence>
<feature type="transmembrane region" description="Helical" evidence="12">
    <location>
        <begin position="236"/>
        <end position="254"/>
    </location>
</feature>
<dbReference type="NCBIfam" id="TIGR00813">
    <property type="entry name" value="sss"/>
    <property type="match status" value="1"/>
</dbReference>
<evidence type="ECO:0000256" key="9">
    <source>
        <dbReference type="ARBA" id="ARBA00023136"/>
    </source>
</evidence>
<evidence type="ECO:0000313" key="13">
    <source>
        <dbReference type="EnsemblMetazoa" id="XP_001606944"/>
    </source>
</evidence>
<dbReference type="Proteomes" id="UP000002358">
    <property type="component" value="Chromosome 4"/>
</dbReference>
<sequence>MEKLVFSWIDYLLFGSLLGLSLLIGIYFGFFSKQDSVNEYLFGGKTMGYIPVATSILASLLSGITFLGVPTEVYFHGCQYFLTVINTICTGLITAYVFMPVFYKLQIASIYEYLELRFSRRIRSFASSLYILSLLVYVPIVIYVPALAFSQVTGFSVHLISPVLSIICITYTSMGGVKAVVWTDTIQFMFTMGGLVTVLVIGVRSVGGFLNVWKISNEGGRLDIFDFNPSPFVRNTFWGMAFGTLFTSLSHFAVGQKFIQRFLAIEAQADINKAILLKTVGTVIIDVGVVFTGLLMYAKYHDCDPASAKLVQRSDQVVPYYVMDITKNIPGISGLFLAGIVSSALSTMSASINTLSGLIYDDFIDQWMSESSNKDAKAANIMKVISVIIGCISVAMIFVIEHLGTVLEMSYSIRGAVDGPLLGIFILGMCVPCVGKKGALTGACTALLFMSWIVIGSKWHILNKRIRYSTLSMTVENCPYPLNESLTETTTLPPINPEDEPMILFQTTFLFFVFFGSMITVVVGVATSFLLGESDVSKVNPEHITPAIRRFLPTKKYLEVNLDVLHQQEHLLAEKDKEIDSDKKIAKD</sequence>
<name>A0A7M7G879_NASVI</name>
<feature type="transmembrane region" description="Helical" evidence="12">
    <location>
        <begin position="124"/>
        <end position="149"/>
    </location>
</feature>
<evidence type="ECO:0000256" key="6">
    <source>
        <dbReference type="ARBA" id="ARBA00022989"/>
    </source>
</evidence>
<keyword evidence="3" id="KW-0813">Transport</keyword>
<protein>
    <recommendedName>
        <fullName evidence="15">Sodium-coupled monocarboxylate transporter 1</fullName>
    </recommendedName>
</protein>
<evidence type="ECO:0000256" key="5">
    <source>
        <dbReference type="ARBA" id="ARBA00022692"/>
    </source>
</evidence>
<keyword evidence="5 12" id="KW-0812">Transmembrane</keyword>
<keyword evidence="8" id="KW-0406">Ion transport</keyword>
<comment type="subcellular location">
    <subcellularLocation>
        <location evidence="1">Cell membrane</location>
        <topology evidence="1">Multi-pass membrane protein</topology>
    </subcellularLocation>
</comment>
<keyword evidence="14" id="KW-1185">Reference proteome</keyword>
<keyword evidence="6 12" id="KW-1133">Transmembrane helix</keyword>
<dbReference type="InParanoid" id="A0A7M7G879"/>
<dbReference type="InterPro" id="IPR001734">
    <property type="entry name" value="Na/solute_symporter"/>
</dbReference>
<comment type="similarity">
    <text evidence="2 11">Belongs to the sodium:solute symporter (SSF) (TC 2.A.21) family.</text>
</comment>
<dbReference type="InterPro" id="IPR038377">
    <property type="entry name" value="Na/Glc_symporter_sf"/>
</dbReference>
<feature type="transmembrane region" description="Helical" evidence="12">
    <location>
        <begin position="412"/>
        <end position="431"/>
    </location>
</feature>
<evidence type="ECO:0000256" key="2">
    <source>
        <dbReference type="ARBA" id="ARBA00006434"/>
    </source>
</evidence>
<keyword evidence="7" id="KW-0915">Sodium</keyword>
<keyword evidence="4" id="KW-1003">Cell membrane</keyword>
<dbReference type="GO" id="GO:0005886">
    <property type="term" value="C:plasma membrane"/>
    <property type="evidence" value="ECO:0007669"/>
    <property type="project" value="UniProtKB-SubCell"/>
</dbReference>
<keyword evidence="9 12" id="KW-0472">Membrane</keyword>
<organism evidence="13 14">
    <name type="scientific">Nasonia vitripennis</name>
    <name type="common">Parasitic wasp</name>
    <dbReference type="NCBI Taxonomy" id="7425"/>
    <lineage>
        <taxon>Eukaryota</taxon>
        <taxon>Metazoa</taxon>
        <taxon>Ecdysozoa</taxon>
        <taxon>Arthropoda</taxon>
        <taxon>Hexapoda</taxon>
        <taxon>Insecta</taxon>
        <taxon>Pterygota</taxon>
        <taxon>Neoptera</taxon>
        <taxon>Endopterygota</taxon>
        <taxon>Hymenoptera</taxon>
        <taxon>Apocrita</taxon>
        <taxon>Proctotrupomorpha</taxon>
        <taxon>Chalcidoidea</taxon>
        <taxon>Pteromalidae</taxon>
        <taxon>Pteromalinae</taxon>
        <taxon>Nasonia</taxon>
    </lineage>
</organism>
<dbReference type="Gene3D" id="1.20.1730.10">
    <property type="entry name" value="Sodium/glucose cotransporter"/>
    <property type="match status" value="1"/>
</dbReference>
<accession>A0A7M7G879</accession>
<dbReference type="CDD" id="cd11492">
    <property type="entry name" value="SLC5sbd_NIS-SMVT"/>
    <property type="match status" value="1"/>
</dbReference>
<evidence type="ECO:0000256" key="8">
    <source>
        <dbReference type="ARBA" id="ARBA00023065"/>
    </source>
</evidence>
<feature type="transmembrane region" description="Helical" evidence="12">
    <location>
        <begin position="381"/>
        <end position="400"/>
    </location>
</feature>
<dbReference type="KEGG" id="nvi:100123318"/>
<dbReference type="PROSITE" id="PS50283">
    <property type="entry name" value="NA_SOLUT_SYMP_3"/>
    <property type="match status" value="1"/>
</dbReference>
<proteinExistence type="inferred from homology"/>
<feature type="transmembrane region" description="Helical" evidence="12">
    <location>
        <begin position="155"/>
        <end position="174"/>
    </location>
</feature>
<evidence type="ECO:0000256" key="4">
    <source>
        <dbReference type="ARBA" id="ARBA00022475"/>
    </source>
</evidence>
<dbReference type="RefSeq" id="XP_001606944.4">
    <property type="nucleotide sequence ID" value="XM_001606894.5"/>
</dbReference>
<dbReference type="GO" id="GO:0015293">
    <property type="term" value="F:symporter activity"/>
    <property type="evidence" value="ECO:0007669"/>
    <property type="project" value="TreeGrafter"/>
</dbReference>
<feature type="transmembrane region" description="Helical" evidence="12">
    <location>
        <begin position="186"/>
        <end position="207"/>
    </location>
</feature>
<evidence type="ECO:0000256" key="7">
    <source>
        <dbReference type="ARBA" id="ARBA00023053"/>
    </source>
</evidence>
<evidence type="ECO:0000313" key="14">
    <source>
        <dbReference type="Proteomes" id="UP000002358"/>
    </source>
</evidence>
<dbReference type="SMR" id="A0A7M7G879"/>
<dbReference type="OrthoDB" id="6132759at2759"/>
<keyword evidence="10" id="KW-0739">Sodium transport</keyword>
<dbReference type="PANTHER" id="PTHR42985">
    <property type="entry name" value="SODIUM-COUPLED MONOCARBOXYLATE TRANSPORTER"/>
    <property type="match status" value="1"/>
</dbReference>
<evidence type="ECO:0000256" key="12">
    <source>
        <dbReference type="SAM" id="Phobius"/>
    </source>
</evidence>
<evidence type="ECO:0000256" key="10">
    <source>
        <dbReference type="ARBA" id="ARBA00023201"/>
    </source>
</evidence>
<feature type="transmembrane region" description="Helical" evidence="12">
    <location>
        <begin position="335"/>
        <end position="360"/>
    </location>
</feature>
<dbReference type="GO" id="GO:0006814">
    <property type="term" value="P:sodium ion transport"/>
    <property type="evidence" value="ECO:0007669"/>
    <property type="project" value="UniProtKB-KW"/>
</dbReference>
<feature type="transmembrane region" description="Helical" evidence="12">
    <location>
        <begin position="80"/>
        <end position="103"/>
    </location>
</feature>
<evidence type="ECO:0000256" key="1">
    <source>
        <dbReference type="ARBA" id="ARBA00004651"/>
    </source>
</evidence>
<feature type="transmembrane region" description="Helical" evidence="12">
    <location>
        <begin position="509"/>
        <end position="531"/>
    </location>
</feature>
<dbReference type="GeneID" id="100123318"/>
<dbReference type="PANTHER" id="PTHR42985:SF21">
    <property type="entry name" value="SODIUM-DEPENDENT MULTIVITAMIN TRANSPORTER-LIKE PROTEIN"/>
    <property type="match status" value="1"/>
</dbReference>
<feature type="transmembrane region" description="Helical" evidence="12">
    <location>
        <begin position="438"/>
        <end position="455"/>
    </location>
</feature>
<dbReference type="Pfam" id="PF00474">
    <property type="entry name" value="SSF"/>
    <property type="match status" value="1"/>
</dbReference>
<dbReference type="AlphaFoldDB" id="A0A7M7G879"/>
<dbReference type="InterPro" id="IPR051163">
    <property type="entry name" value="Sodium:Solute_Symporter_SSF"/>
</dbReference>
<dbReference type="EnsemblMetazoa" id="XM_001606894">
    <property type="protein sequence ID" value="XP_001606944"/>
    <property type="gene ID" value="LOC100123318"/>
</dbReference>
<feature type="transmembrane region" description="Helical" evidence="12">
    <location>
        <begin position="6"/>
        <end position="28"/>
    </location>
</feature>
<feature type="transmembrane region" description="Helical" evidence="12">
    <location>
        <begin position="49"/>
        <end position="68"/>
    </location>
</feature>
<reference evidence="13" key="1">
    <citation type="submission" date="2021-01" db="UniProtKB">
        <authorList>
            <consortium name="EnsemblMetazoa"/>
        </authorList>
    </citation>
    <scope>IDENTIFICATION</scope>
</reference>